<comment type="caution">
    <text evidence="1">The sequence shown here is derived from an EMBL/GenBank/DDBJ whole genome shotgun (WGS) entry which is preliminary data.</text>
</comment>
<dbReference type="RefSeq" id="WP_198092547.1">
    <property type="nucleotide sequence ID" value="NZ_CAJVAI010000035.1"/>
</dbReference>
<evidence type="ECO:0000313" key="2">
    <source>
        <dbReference type="Proteomes" id="UP000597038"/>
    </source>
</evidence>
<gene>
    <name evidence="1" type="ORF">I9026_03575</name>
</gene>
<keyword evidence="2" id="KW-1185">Reference proteome</keyword>
<sequence>MGIDKSINFYDNYIYIDKISNQDIESFSNNLLISEMLNERFQKINEYSIIPYSSTSVIGENIYNIFYLKILSNKYNDFDYNQWIENISSNYEFTSKDYYLSLEKMSNKIKSYHLNPMNKNKILVKERVYPNTLLGSKRIGSIDSLSIGEFNKEEIIERIPVSLDNSNLHISKVDGILNIHKLEDIKHISPIYVPHEVFQEKPPILQGQSINTICYYFGINDEYSKMIYGPMLQGYLTQYGHSVLFKKLRIKDFQLYHFEAHFDQETNILFIQYIVDEIWKVKVRESIITEIVGLSITKEDFQTMKMFISNEYRFKFSKHFGILNYIIGLGNKFFQFKDILEVISNIEIHEFLNFLDNKKLISIINER</sequence>
<reference evidence="1 2" key="1">
    <citation type="submission" date="2020-12" db="EMBL/GenBank/DDBJ databases">
        <title>Genomic analysis of Staphylococcus felis from a cat with skin infection.</title>
        <authorList>
            <person name="Aslantas O."/>
            <person name="Keskin O."/>
            <person name="Buyukaltay K."/>
            <person name="Gullu Yucetepe A."/>
        </authorList>
    </citation>
    <scope>NUCLEOTIDE SEQUENCE [LARGE SCALE GENOMIC DNA]</scope>
    <source>
        <strain evidence="1 2">HARRANVET</strain>
    </source>
</reference>
<protein>
    <submittedName>
        <fullName evidence="1">Uncharacterized protein</fullName>
    </submittedName>
</protein>
<accession>A0ABS0QNX3</accession>
<name>A0ABS0QNX3_9STAP</name>
<dbReference type="Proteomes" id="UP000597038">
    <property type="component" value="Unassembled WGS sequence"/>
</dbReference>
<organism evidence="1 2">
    <name type="scientific">Staphylococcus felis</name>
    <dbReference type="NCBI Taxonomy" id="46127"/>
    <lineage>
        <taxon>Bacteria</taxon>
        <taxon>Bacillati</taxon>
        <taxon>Bacillota</taxon>
        <taxon>Bacilli</taxon>
        <taxon>Bacillales</taxon>
        <taxon>Staphylococcaceae</taxon>
        <taxon>Staphylococcus</taxon>
    </lineage>
</organism>
<proteinExistence type="predicted"/>
<evidence type="ECO:0000313" key="1">
    <source>
        <dbReference type="EMBL" id="MBH9580445.1"/>
    </source>
</evidence>
<dbReference type="EMBL" id="JAEDAQ010000004">
    <property type="protein sequence ID" value="MBH9580445.1"/>
    <property type="molecule type" value="Genomic_DNA"/>
</dbReference>